<evidence type="ECO:0000313" key="3">
    <source>
        <dbReference type="Proteomes" id="UP000008810"/>
    </source>
</evidence>
<dbReference type="Proteomes" id="UP000008810">
    <property type="component" value="Chromosome 1"/>
</dbReference>
<organism evidence="1">
    <name type="scientific">Brachypodium distachyon</name>
    <name type="common">Purple false brome</name>
    <name type="synonym">Trachynia distachya</name>
    <dbReference type="NCBI Taxonomy" id="15368"/>
    <lineage>
        <taxon>Eukaryota</taxon>
        <taxon>Viridiplantae</taxon>
        <taxon>Streptophyta</taxon>
        <taxon>Embryophyta</taxon>
        <taxon>Tracheophyta</taxon>
        <taxon>Spermatophyta</taxon>
        <taxon>Magnoliopsida</taxon>
        <taxon>Liliopsida</taxon>
        <taxon>Poales</taxon>
        <taxon>Poaceae</taxon>
        <taxon>BOP clade</taxon>
        <taxon>Pooideae</taxon>
        <taxon>Stipodae</taxon>
        <taxon>Brachypodieae</taxon>
        <taxon>Brachypodium</taxon>
    </lineage>
</organism>
<accession>A0A0Q3H7I5</accession>
<sequence>MSIKLSKALNFEGIRSMVERVSQKNSTQWDAKDVESTANRSMQEVGKNDENIVTVETEWL</sequence>
<keyword evidence="3" id="KW-1185">Reference proteome</keyword>
<evidence type="ECO:0000313" key="1">
    <source>
        <dbReference type="EMBL" id="KQK19000.1"/>
    </source>
</evidence>
<dbReference type="InParanoid" id="A0A0Q3H7I5"/>
<dbReference type="AlphaFoldDB" id="A0A0Q3H7I5"/>
<name>A0A0Q3H7I5_BRADI</name>
<dbReference type="OrthoDB" id="440676at2759"/>
<dbReference type="Gramene" id="KQK19000">
    <property type="protein sequence ID" value="KQK19000"/>
    <property type="gene ID" value="BRADI_1g45858v3"/>
</dbReference>
<dbReference type="EnsemblPlants" id="KQK19000">
    <property type="protein sequence ID" value="KQK19000"/>
    <property type="gene ID" value="BRADI_1g45858v3"/>
</dbReference>
<reference evidence="1" key="2">
    <citation type="submission" date="2017-06" db="EMBL/GenBank/DDBJ databases">
        <title>WGS assembly of Brachypodium distachyon.</title>
        <authorList>
            <consortium name="The International Brachypodium Initiative"/>
            <person name="Lucas S."/>
            <person name="Harmon-Smith M."/>
            <person name="Lail K."/>
            <person name="Tice H."/>
            <person name="Grimwood J."/>
            <person name="Bruce D."/>
            <person name="Barry K."/>
            <person name="Shu S."/>
            <person name="Lindquist E."/>
            <person name="Wang M."/>
            <person name="Pitluck S."/>
            <person name="Vogel J.P."/>
            <person name="Garvin D.F."/>
            <person name="Mockler T.C."/>
            <person name="Schmutz J."/>
            <person name="Rokhsar D."/>
            <person name="Bevan M.W."/>
        </authorList>
    </citation>
    <scope>NUCLEOTIDE SEQUENCE</scope>
    <source>
        <strain evidence="1">Bd21</strain>
    </source>
</reference>
<reference evidence="1 2" key="1">
    <citation type="journal article" date="2010" name="Nature">
        <title>Genome sequencing and analysis of the model grass Brachypodium distachyon.</title>
        <authorList>
            <consortium name="International Brachypodium Initiative"/>
        </authorList>
    </citation>
    <scope>NUCLEOTIDE SEQUENCE [LARGE SCALE GENOMIC DNA]</scope>
    <source>
        <strain evidence="1 2">Bd21</strain>
    </source>
</reference>
<dbReference type="EMBL" id="CM000880">
    <property type="protein sequence ID" value="KQK19000.1"/>
    <property type="molecule type" value="Genomic_DNA"/>
</dbReference>
<protein>
    <submittedName>
        <fullName evidence="1 2">Uncharacterized protein</fullName>
    </submittedName>
</protein>
<gene>
    <name evidence="1" type="ORF">BRADI_1g45858v3</name>
</gene>
<evidence type="ECO:0000313" key="2">
    <source>
        <dbReference type="EnsemblPlants" id="KQK19000"/>
    </source>
</evidence>
<reference evidence="2" key="3">
    <citation type="submission" date="2018-08" db="UniProtKB">
        <authorList>
            <consortium name="EnsemblPlants"/>
        </authorList>
    </citation>
    <scope>IDENTIFICATION</scope>
    <source>
        <strain evidence="2">cv. Bd21</strain>
    </source>
</reference>
<proteinExistence type="predicted"/>